<dbReference type="Pfam" id="PF00271">
    <property type="entry name" value="Helicase_C"/>
    <property type="match status" value="1"/>
</dbReference>
<evidence type="ECO:0000313" key="9">
    <source>
        <dbReference type="Proteomes" id="UP000287224"/>
    </source>
</evidence>
<feature type="region of interest" description="Disordered" evidence="5">
    <location>
        <begin position="278"/>
        <end position="361"/>
    </location>
</feature>
<name>A0A401ZB62_9CHLR</name>
<keyword evidence="9" id="KW-1185">Reference proteome</keyword>
<comment type="caution">
    <text evidence="8">The sequence shown here is derived from an EMBL/GenBank/DDBJ whole genome shotgun (WGS) entry which is preliminary data.</text>
</comment>
<dbReference type="PROSITE" id="PS51194">
    <property type="entry name" value="HELICASE_CTER"/>
    <property type="match status" value="1"/>
</dbReference>
<dbReference type="PANTHER" id="PTHR12131">
    <property type="entry name" value="ATP-DEPENDENT RNA AND DNA HELICASE"/>
    <property type="match status" value="1"/>
</dbReference>
<feature type="domain" description="Helicase ATP-binding" evidence="6">
    <location>
        <begin position="34"/>
        <end position="201"/>
    </location>
</feature>
<keyword evidence="2" id="KW-0378">Hydrolase</keyword>
<protein>
    <recommendedName>
        <fullName evidence="10">Helicase</fullName>
    </recommendedName>
</protein>
<evidence type="ECO:0000256" key="2">
    <source>
        <dbReference type="ARBA" id="ARBA00022801"/>
    </source>
</evidence>
<evidence type="ECO:0000259" key="7">
    <source>
        <dbReference type="PROSITE" id="PS51194"/>
    </source>
</evidence>
<evidence type="ECO:0000256" key="1">
    <source>
        <dbReference type="ARBA" id="ARBA00022741"/>
    </source>
</evidence>
<feature type="domain" description="Helicase C-terminal" evidence="7">
    <location>
        <begin position="398"/>
        <end position="555"/>
    </location>
</feature>
<dbReference type="InterPro" id="IPR012961">
    <property type="entry name" value="Ski2/MTR4_C"/>
</dbReference>
<dbReference type="GO" id="GO:0003676">
    <property type="term" value="F:nucleic acid binding"/>
    <property type="evidence" value="ECO:0007669"/>
    <property type="project" value="InterPro"/>
</dbReference>
<dbReference type="Gene3D" id="1.10.3380.30">
    <property type="match status" value="1"/>
</dbReference>
<organism evidence="8 9">
    <name type="scientific">Dictyobacter aurantiacus</name>
    <dbReference type="NCBI Taxonomy" id="1936993"/>
    <lineage>
        <taxon>Bacteria</taxon>
        <taxon>Bacillati</taxon>
        <taxon>Chloroflexota</taxon>
        <taxon>Ktedonobacteria</taxon>
        <taxon>Ktedonobacterales</taxon>
        <taxon>Dictyobacteraceae</taxon>
        <taxon>Dictyobacter</taxon>
    </lineage>
</organism>
<dbReference type="GO" id="GO:0005524">
    <property type="term" value="F:ATP binding"/>
    <property type="evidence" value="ECO:0007669"/>
    <property type="project" value="UniProtKB-KW"/>
</dbReference>
<keyword evidence="3" id="KW-0347">Helicase</keyword>
<dbReference type="CDD" id="cd18795">
    <property type="entry name" value="SF2_C_Ski2"/>
    <property type="match status" value="1"/>
</dbReference>
<dbReference type="Pfam" id="PF00270">
    <property type="entry name" value="DEAD"/>
    <property type="match status" value="1"/>
</dbReference>
<gene>
    <name evidence="8" type="ORF">KDAU_13950</name>
</gene>
<dbReference type="InterPro" id="IPR001650">
    <property type="entry name" value="Helicase_C-like"/>
</dbReference>
<dbReference type="PROSITE" id="PS51192">
    <property type="entry name" value="HELICASE_ATP_BIND_1"/>
    <property type="match status" value="1"/>
</dbReference>
<evidence type="ECO:0000256" key="5">
    <source>
        <dbReference type="SAM" id="MobiDB-lite"/>
    </source>
</evidence>
<dbReference type="GO" id="GO:0070478">
    <property type="term" value="P:nuclear-transcribed mRNA catabolic process, 3'-5' exonucleolytic nonsense-mediated decay"/>
    <property type="evidence" value="ECO:0007669"/>
    <property type="project" value="TreeGrafter"/>
</dbReference>
<dbReference type="EMBL" id="BIFQ01000001">
    <property type="protein sequence ID" value="GCE04066.1"/>
    <property type="molecule type" value="Genomic_DNA"/>
</dbReference>
<evidence type="ECO:0000256" key="3">
    <source>
        <dbReference type="ARBA" id="ARBA00022806"/>
    </source>
</evidence>
<dbReference type="SMART" id="SM01142">
    <property type="entry name" value="DSHCT"/>
    <property type="match status" value="1"/>
</dbReference>
<dbReference type="RefSeq" id="WP_126595257.1">
    <property type="nucleotide sequence ID" value="NZ_BIFQ01000001.1"/>
</dbReference>
<dbReference type="GO" id="GO:0004386">
    <property type="term" value="F:helicase activity"/>
    <property type="evidence" value="ECO:0007669"/>
    <property type="project" value="UniProtKB-KW"/>
</dbReference>
<dbReference type="InterPro" id="IPR011545">
    <property type="entry name" value="DEAD/DEAH_box_helicase_dom"/>
</dbReference>
<dbReference type="PANTHER" id="PTHR12131:SF1">
    <property type="entry name" value="ATP-DEPENDENT RNA HELICASE SUPV3L1, MITOCHONDRIAL-RELATED"/>
    <property type="match status" value="1"/>
</dbReference>
<dbReference type="GO" id="GO:0016787">
    <property type="term" value="F:hydrolase activity"/>
    <property type="evidence" value="ECO:0007669"/>
    <property type="project" value="UniProtKB-KW"/>
</dbReference>
<dbReference type="SMART" id="SM00490">
    <property type="entry name" value="HELICc"/>
    <property type="match status" value="1"/>
</dbReference>
<accession>A0A401ZB62</accession>
<dbReference type="GO" id="GO:0055087">
    <property type="term" value="C:Ski complex"/>
    <property type="evidence" value="ECO:0007669"/>
    <property type="project" value="TreeGrafter"/>
</dbReference>
<keyword evidence="1" id="KW-0547">Nucleotide-binding</keyword>
<sequence length="899" mass="101626">MEEYVVTEHDPQADIQAFAARYTFPIDTFQLEAMDQLAHGQSVLVAAPTGTGKTLVAEYAIWRAQQKRQRVIYTTPLKALSNQKYRDLREVYGADAVGLVTGDIVERSRASIVIMTTEVYRNMLLEEESDPASAGSPSNLADVGYVVFDELHYLSDIGRGPVWEEAIICSPPHVQLVGLSATVSNAEDLASWISRVHRPISLITHEQRAVPLEHYYFLDGKLHLVQDADGNRVEKFPQTGGEAKLAQMLGRNRVFTFDDEGEDEEEDLDTDLWEERRRRNRAPRPQDHRLSRKERERLRSQPRKGSGSGFKESSSQAEERDENSPQASSSAEAQTNGDVAHQEKPRGRRPRQRKAPEPGEILTVLRDSDMLPCLYFLPGRRVVEEAAMSASMHNFTTPEEEALIREETSIWLEHLPKEDRNLQQVHALLNLLPRGLAFHHAGLLPGLKVLVETLFARGQLRAVFATDTLALGINMPARSVIVGSLSKFDGQEMRLLTPNEYRQLTGRAGRRGMDTRGAAIIPYSPWEPFEPSFQKITGDMLPVTSSFVIRYNSVLNLWRPTDLQHLRRICASSLREYQRYLLWEINELQRLEKRYRKASKSGKKKKGAASVEAERALEKRREKIGAFPLSRAGAAELDGTIFALRALGHIGQDEQLTLKGRLLRNIFHPAGIVLVELITNGYLDELSPAELAEVCSWFTYDNDRRLNNRHVMHARLTQIRRELWHIIQHVRGVEERAGISSTPGFVPEFHGLALSWARNMTLSGLMKRIDLAEGDIMMLLNQTIDLIQQLQSAVGQVLDSRDIWEQISPVMVEGIYNESNTPRYEKRRNEQQQQQRASMERLRPMLAQASAALLHGIIAQSRTVPSMAVQLGPEEVPLDAEEDRDPQGLSDPETFVGDL</sequence>
<proteinExistence type="predicted"/>
<dbReference type="OrthoDB" id="9807155at2"/>
<dbReference type="InterPro" id="IPR050699">
    <property type="entry name" value="RNA-DNA_Helicase"/>
</dbReference>
<evidence type="ECO:0000256" key="4">
    <source>
        <dbReference type="ARBA" id="ARBA00022840"/>
    </source>
</evidence>
<feature type="compositionally biased region" description="Polar residues" evidence="5">
    <location>
        <begin position="324"/>
        <end position="337"/>
    </location>
</feature>
<dbReference type="Proteomes" id="UP000287224">
    <property type="component" value="Unassembled WGS sequence"/>
</dbReference>
<reference evidence="9" key="1">
    <citation type="submission" date="2018-12" db="EMBL/GenBank/DDBJ databases">
        <title>Tengunoibacter tsumagoiensis gen. nov., sp. nov., Dictyobacter kobayashii sp. nov., D. alpinus sp. nov., and D. joshuensis sp. nov. and description of Dictyobacteraceae fam. nov. within the order Ktedonobacterales isolated from Tengu-no-mugimeshi.</title>
        <authorList>
            <person name="Wang C.M."/>
            <person name="Zheng Y."/>
            <person name="Sakai Y."/>
            <person name="Toyoda A."/>
            <person name="Minakuchi Y."/>
            <person name="Abe K."/>
            <person name="Yokota A."/>
            <person name="Yabe S."/>
        </authorList>
    </citation>
    <scope>NUCLEOTIDE SEQUENCE [LARGE SCALE GENOMIC DNA]</scope>
    <source>
        <strain evidence="9">S-27</strain>
    </source>
</reference>
<dbReference type="AlphaFoldDB" id="A0A401ZB62"/>
<dbReference type="InterPro" id="IPR003593">
    <property type="entry name" value="AAA+_ATPase"/>
</dbReference>
<dbReference type="SMART" id="SM00487">
    <property type="entry name" value="DEXDc"/>
    <property type="match status" value="1"/>
</dbReference>
<evidence type="ECO:0000313" key="8">
    <source>
        <dbReference type="EMBL" id="GCE04066.1"/>
    </source>
</evidence>
<evidence type="ECO:0000259" key="6">
    <source>
        <dbReference type="PROSITE" id="PS51192"/>
    </source>
</evidence>
<dbReference type="InterPro" id="IPR027417">
    <property type="entry name" value="P-loop_NTPase"/>
</dbReference>
<dbReference type="Pfam" id="PF08148">
    <property type="entry name" value="DSHCT"/>
    <property type="match status" value="1"/>
</dbReference>
<evidence type="ECO:0008006" key="10">
    <source>
        <dbReference type="Google" id="ProtNLM"/>
    </source>
</evidence>
<feature type="compositionally biased region" description="Basic and acidic residues" evidence="5">
    <location>
        <begin position="284"/>
        <end position="299"/>
    </location>
</feature>
<feature type="region of interest" description="Disordered" evidence="5">
    <location>
        <begin position="868"/>
        <end position="899"/>
    </location>
</feature>
<dbReference type="Gene3D" id="3.40.50.300">
    <property type="entry name" value="P-loop containing nucleotide triphosphate hydrolases"/>
    <property type="match status" value="2"/>
</dbReference>
<dbReference type="SMART" id="SM00382">
    <property type="entry name" value="AAA"/>
    <property type="match status" value="1"/>
</dbReference>
<keyword evidence="4" id="KW-0067">ATP-binding</keyword>
<dbReference type="InterPro" id="IPR014001">
    <property type="entry name" value="Helicase_ATP-bd"/>
</dbReference>
<dbReference type="SUPFAM" id="SSF52540">
    <property type="entry name" value="P-loop containing nucleoside triphosphate hydrolases"/>
    <property type="match status" value="1"/>
</dbReference>